<keyword evidence="1" id="KW-1133">Transmembrane helix</keyword>
<reference evidence="2" key="2">
    <citation type="submission" date="2021-04" db="EMBL/GenBank/DDBJ databases">
        <authorList>
            <person name="Dong X."/>
        </authorList>
    </citation>
    <scope>NUCLEOTIDE SEQUENCE</scope>
    <source>
        <strain evidence="2">ZWT</strain>
    </source>
</reference>
<comment type="caution">
    <text evidence="2">The sequence shown here is derived from an EMBL/GenBank/DDBJ whole genome shotgun (WGS) entry which is preliminary data.</text>
</comment>
<feature type="transmembrane region" description="Helical" evidence="1">
    <location>
        <begin position="467"/>
        <end position="488"/>
    </location>
</feature>
<keyword evidence="3" id="KW-1185">Reference proteome</keyword>
<gene>
    <name evidence="2" type="ORF">KDK92_02290</name>
</gene>
<protein>
    <submittedName>
        <fullName evidence="2">Uncharacterized protein</fullName>
    </submittedName>
</protein>
<sequence length="521" mass="60153">MRKGKLISIGLCCFIFLSSVIFHYVRLTNGEKKAPTETWSKSLKLSEGNSRSEPAICRIDGELISVFAKNENIEIIKFTDLGEISKKSVIAEGKDIRNIRVVPKVDNLKVMYTELVGDKRKLSLLTLDKKFNIINTVEIFDVIDAEFLNEDKLCILKKKGIGIADWSGEIEAYFESDNLGKIEVIESDGRYFMVALKNSGELLSSLYKLGDKTLKFVEFERINLSSFNSLSEIYLGENEEQFYVLLEMYYKSKYAGIDMIIYSKRDGNVIKSKIDLSNKNKMRDFTKINNKGEFLCSIQRVVGKKRVEYDIARVYLKGSEIEEIEYITKSATQSRYPQYLENTIIFMEEKDSKKANLALLSTMDEVKLMVNNKLNNHEKSYVFSEIFNFIVYSIIFSFFLGWVWMVFGMFVFIGITIYNDRIHDKKKKARIFFLGCCIMTLFKNYEVYGLFYVKANELMTGAMNNEILGMGISVLISIVTSIAAYIGYKDDCESIPFLKFIIWFIPDVVLTMMFLYPYIII</sequence>
<keyword evidence="1" id="KW-0472">Membrane</keyword>
<dbReference type="EMBL" id="JAGSOJ010000001">
    <property type="protein sequence ID" value="MCM1988553.1"/>
    <property type="molecule type" value="Genomic_DNA"/>
</dbReference>
<evidence type="ECO:0000313" key="3">
    <source>
        <dbReference type="Proteomes" id="UP001056429"/>
    </source>
</evidence>
<keyword evidence="1" id="KW-0812">Transmembrane</keyword>
<proteinExistence type="predicted"/>
<evidence type="ECO:0000313" key="2">
    <source>
        <dbReference type="EMBL" id="MCM1988553.1"/>
    </source>
</evidence>
<organism evidence="2 3">
    <name type="scientific">Oceanirhabdus seepicola</name>
    <dbReference type="NCBI Taxonomy" id="2828781"/>
    <lineage>
        <taxon>Bacteria</taxon>
        <taxon>Bacillati</taxon>
        <taxon>Bacillota</taxon>
        <taxon>Clostridia</taxon>
        <taxon>Eubacteriales</taxon>
        <taxon>Clostridiaceae</taxon>
        <taxon>Oceanirhabdus</taxon>
    </lineage>
</organism>
<evidence type="ECO:0000256" key="1">
    <source>
        <dbReference type="SAM" id="Phobius"/>
    </source>
</evidence>
<accession>A0A9J6NXC9</accession>
<feature type="transmembrane region" description="Helical" evidence="1">
    <location>
        <begin position="431"/>
        <end position="455"/>
    </location>
</feature>
<name>A0A9J6NXC9_9CLOT</name>
<dbReference type="RefSeq" id="WP_250857419.1">
    <property type="nucleotide sequence ID" value="NZ_JAGSOJ010000001.1"/>
</dbReference>
<feature type="transmembrane region" description="Helical" evidence="1">
    <location>
        <begin position="500"/>
        <end position="520"/>
    </location>
</feature>
<dbReference type="Proteomes" id="UP001056429">
    <property type="component" value="Unassembled WGS sequence"/>
</dbReference>
<feature type="transmembrane region" description="Helical" evidence="1">
    <location>
        <begin position="389"/>
        <end position="419"/>
    </location>
</feature>
<reference evidence="2" key="1">
    <citation type="journal article" date="2021" name="mSystems">
        <title>Bacteria and Archaea Synergistically Convert Glycine Betaine to Biogenic Methane in the Formosa Cold Seep of the South China Sea.</title>
        <authorList>
            <person name="Li L."/>
            <person name="Zhang W."/>
            <person name="Zhang S."/>
            <person name="Song L."/>
            <person name="Sun Q."/>
            <person name="Zhang H."/>
            <person name="Xiang H."/>
            <person name="Dong X."/>
        </authorList>
    </citation>
    <scope>NUCLEOTIDE SEQUENCE</scope>
    <source>
        <strain evidence="2">ZWT</strain>
    </source>
</reference>
<dbReference type="AlphaFoldDB" id="A0A9J6NXC9"/>